<organism evidence="1 2">
    <name type="scientific">Camellia lanceoleosa</name>
    <dbReference type="NCBI Taxonomy" id="1840588"/>
    <lineage>
        <taxon>Eukaryota</taxon>
        <taxon>Viridiplantae</taxon>
        <taxon>Streptophyta</taxon>
        <taxon>Embryophyta</taxon>
        <taxon>Tracheophyta</taxon>
        <taxon>Spermatophyta</taxon>
        <taxon>Magnoliopsida</taxon>
        <taxon>eudicotyledons</taxon>
        <taxon>Gunneridae</taxon>
        <taxon>Pentapetalae</taxon>
        <taxon>asterids</taxon>
        <taxon>Ericales</taxon>
        <taxon>Theaceae</taxon>
        <taxon>Camellia</taxon>
    </lineage>
</organism>
<feature type="non-terminal residue" evidence="1">
    <location>
        <position position="394"/>
    </location>
</feature>
<gene>
    <name evidence="1" type="ORF">LOK49_LG04G02946</name>
</gene>
<name>A0ACC0I327_9ERIC</name>
<keyword evidence="2" id="KW-1185">Reference proteome</keyword>
<dbReference type="EMBL" id="CM045759">
    <property type="protein sequence ID" value="KAI8019140.1"/>
    <property type="molecule type" value="Genomic_DNA"/>
</dbReference>
<evidence type="ECO:0000313" key="1">
    <source>
        <dbReference type="EMBL" id="KAI8019140.1"/>
    </source>
</evidence>
<protein>
    <submittedName>
        <fullName evidence="1">Uncharacterized protein</fullName>
    </submittedName>
</protein>
<proteinExistence type="predicted"/>
<feature type="non-terminal residue" evidence="1">
    <location>
        <position position="1"/>
    </location>
</feature>
<sequence length="394" mass="45316">AKDQPKLKCRRSDSGIWDTTLDHRVLRCLLRAGFYGVYRIGPIRLDHHLVTTLVERWRIETRTFHFPVGESTKLDDLIALCMELLGAAPTAEDFIGSSLKLKWISEHFRHLPHDASDETVHHYARAYILWLIGGVLVPDKSQNIVKMMFLPLLRDFDRISEYSWGGATLACLYRMLCRATKADTKEIAGPLVLFQIEQDRPSQKSNIATGERAIGEGDQLLPPGPRVISTNVGVIFRDQFDRMVEGEFIWEPYGTEDDIMTSFPSYCTVARDIWMARVPLICFDIIDWHLPDRVLRQFGRVQSVPDRFDAHLAMHFRDRRGKMTIDWAKEYQTFIGEWNNRRNTIVHAERSNEVLTSLGPYMLWFRHHTRLVLSNPSDIAAFGYQGVGGSLEGL</sequence>
<evidence type="ECO:0000313" key="2">
    <source>
        <dbReference type="Proteomes" id="UP001060215"/>
    </source>
</evidence>
<accession>A0ACC0I327</accession>
<reference evidence="1 2" key="1">
    <citation type="journal article" date="2022" name="Plant J.">
        <title>Chromosome-level genome of Camellia lanceoleosa provides a valuable resource for understanding genome evolution and self-incompatibility.</title>
        <authorList>
            <person name="Gong W."/>
            <person name="Xiao S."/>
            <person name="Wang L."/>
            <person name="Liao Z."/>
            <person name="Chang Y."/>
            <person name="Mo W."/>
            <person name="Hu G."/>
            <person name="Li W."/>
            <person name="Zhao G."/>
            <person name="Zhu H."/>
            <person name="Hu X."/>
            <person name="Ji K."/>
            <person name="Xiang X."/>
            <person name="Song Q."/>
            <person name="Yuan D."/>
            <person name="Jin S."/>
            <person name="Zhang L."/>
        </authorList>
    </citation>
    <scope>NUCLEOTIDE SEQUENCE [LARGE SCALE GENOMIC DNA]</scope>
    <source>
        <strain evidence="1">SQ_2022a</strain>
    </source>
</reference>
<comment type="caution">
    <text evidence="1">The sequence shown here is derived from an EMBL/GenBank/DDBJ whole genome shotgun (WGS) entry which is preliminary data.</text>
</comment>
<dbReference type="Proteomes" id="UP001060215">
    <property type="component" value="Chromosome 2"/>
</dbReference>